<dbReference type="PANTHER" id="PTHR28660:SF1">
    <property type="entry name" value="COILED-COIL DOMAIN-CONTAINING PROTEIN 73"/>
    <property type="match status" value="1"/>
</dbReference>
<evidence type="ECO:0000313" key="3">
    <source>
        <dbReference type="EMBL" id="KAF5897603.1"/>
    </source>
</evidence>
<dbReference type="Proteomes" id="UP000727407">
    <property type="component" value="Unassembled WGS sequence"/>
</dbReference>
<proteinExistence type="predicted"/>
<keyword evidence="1" id="KW-0175">Coiled coil</keyword>
<keyword evidence="4" id="KW-1185">Reference proteome</keyword>
<dbReference type="PANTHER" id="PTHR28660">
    <property type="entry name" value="COILED-COIL DOMAIN-CONTAINING PROTEIN 73"/>
    <property type="match status" value="1"/>
</dbReference>
<evidence type="ECO:0000256" key="2">
    <source>
        <dbReference type="SAM" id="MobiDB-lite"/>
    </source>
</evidence>
<dbReference type="OrthoDB" id="6145717at2759"/>
<protein>
    <submittedName>
        <fullName evidence="3">Coiled-coil domain-containing protein 73 isoform X1</fullName>
    </submittedName>
</protein>
<organism evidence="3 4">
    <name type="scientific">Clarias magur</name>
    <name type="common">Asian catfish</name>
    <name type="synonym">Macropteronotus magur</name>
    <dbReference type="NCBI Taxonomy" id="1594786"/>
    <lineage>
        <taxon>Eukaryota</taxon>
        <taxon>Metazoa</taxon>
        <taxon>Chordata</taxon>
        <taxon>Craniata</taxon>
        <taxon>Vertebrata</taxon>
        <taxon>Euteleostomi</taxon>
        <taxon>Actinopterygii</taxon>
        <taxon>Neopterygii</taxon>
        <taxon>Teleostei</taxon>
        <taxon>Ostariophysi</taxon>
        <taxon>Siluriformes</taxon>
        <taxon>Clariidae</taxon>
        <taxon>Clarias</taxon>
    </lineage>
</organism>
<feature type="region of interest" description="Disordered" evidence="2">
    <location>
        <begin position="416"/>
        <end position="529"/>
    </location>
</feature>
<feature type="region of interest" description="Disordered" evidence="2">
    <location>
        <begin position="965"/>
        <end position="998"/>
    </location>
</feature>
<reference evidence="3" key="1">
    <citation type="submission" date="2020-07" db="EMBL/GenBank/DDBJ databases">
        <title>Clarias magur genome sequencing, assembly and annotation.</title>
        <authorList>
            <person name="Kushwaha B."/>
            <person name="Kumar R."/>
            <person name="Das P."/>
            <person name="Joshi C.G."/>
            <person name="Kumar D."/>
            <person name="Nagpure N.S."/>
            <person name="Pandey M."/>
            <person name="Agarwal S."/>
            <person name="Srivastava S."/>
            <person name="Singh M."/>
            <person name="Sahoo L."/>
            <person name="Jayasankar P."/>
            <person name="Meher P.K."/>
            <person name="Koringa P.G."/>
            <person name="Iquebal M.A."/>
            <person name="Das S.P."/>
            <person name="Bit A."/>
            <person name="Patnaik S."/>
            <person name="Patel N."/>
            <person name="Shah T.M."/>
            <person name="Hinsu A."/>
            <person name="Jena J.K."/>
        </authorList>
    </citation>
    <scope>NUCLEOTIDE SEQUENCE</scope>
    <source>
        <strain evidence="3">CIFAMagur01</strain>
        <tissue evidence="3">Testis</tissue>
    </source>
</reference>
<feature type="coiled-coil region" evidence="1">
    <location>
        <begin position="80"/>
        <end position="107"/>
    </location>
</feature>
<feature type="non-terminal residue" evidence="3">
    <location>
        <position position="1021"/>
    </location>
</feature>
<feature type="compositionally biased region" description="Polar residues" evidence="2">
    <location>
        <begin position="424"/>
        <end position="433"/>
    </location>
</feature>
<name>A0A8J4X8T7_CLAMG</name>
<feature type="coiled-coil region" evidence="1">
    <location>
        <begin position="221"/>
        <end position="396"/>
    </location>
</feature>
<gene>
    <name evidence="3" type="ORF">DAT39_012682</name>
</gene>
<dbReference type="Pfam" id="PF15818">
    <property type="entry name" value="CCDC73"/>
    <property type="match status" value="1"/>
</dbReference>
<dbReference type="EMBL" id="QNUK01000228">
    <property type="protein sequence ID" value="KAF5897603.1"/>
    <property type="molecule type" value="Genomic_DNA"/>
</dbReference>
<evidence type="ECO:0000256" key="1">
    <source>
        <dbReference type="SAM" id="Coils"/>
    </source>
</evidence>
<comment type="caution">
    <text evidence="3">The sequence shown here is derived from an EMBL/GenBank/DDBJ whole genome shotgun (WGS) entry which is preliminary data.</text>
</comment>
<feature type="compositionally biased region" description="Basic and acidic residues" evidence="2">
    <location>
        <begin position="434"/>
        <end position="448"/>
    </location>
</feature>
<sequence>CSVQQQMEFSTDHSESEIDLECHNYELESSDIVPDSESGIISVQLLEFKTCLLEAVEELHIHRDAETRHEAQICTLVLEKQELEWQKESLQNQINRMTKEQSESLDAVKKQFQAQIQGIELDKGKHQLSAELKDKEITSLKEELKSLQLFKYSLEKKLCELEQKVQLQTLAKDSHLNQLGEVEKRFRTISRQCAVVRQGHEILEQNVEEAMRINKKLVSINTKQESTIAALKKDVERLNSELAKSKVMSIYNSGDKSANYLLKKQQLQELKQRLIMETELNKKYRNEIAVERAEKQELMSSLQHTQCLLQTQTQAVIRTEQQLLKHTEEYQVLKREHEMVRERSKEKEDRLAHLIDDYKHSKIAAEKEMQGLHAKMQADQEELKAVKKAYDHLQEKHQQLSSCTTHQARHMQGLETGLKDDFDIQTNSPTSQNRDMDVHKDASLDGEARQTSSQDNCEKMSHCEEDEDIPDESTAKCQEAALGSENDEVNVRSQTDRTTLALPPSEGLDALAPDQSETSERVGGTDVTNQQINPAVKQESSVSESAPVLSVLDNGHPSNTVRSYTESCLAKLSEPQTRSVYGVASDPVMSEPRVTPAEKRLCVYEKRECQTPDKHTSETSQNVNMKGAETVAPEIKKAPSASPNRDSKPCVNEPVIVVELDTEPAQTPMKYRQLGLCNSSPQQQIIPKESDCSFVAPISDKSFSELQGSPDQQDTLEVINSNTGVTEGKWIPETELDTISRPVESSSQCTVFITANTAEALDGNKPDDIWTYALSAPNHEQNVEAFPHPQISIPQEDFVYTDTKLNQHLNNAEKQIIGIEPGCGDESGGYESSFGSDVSSTETSHAQLTSQTGTVAQTKKFLALSSGLVSERSVLPSGFQDLLRSWGTPVFPKSTPSNRGGPYDKANASDIQKLDRYSEWNAIKETFSEISAEKESRIPISFGSAQSGSPAVCSVGNGLRQNCTVTPPPRRHSLGKVSQAVCEERTPTPLEKQDHQTSDIRAQIAKIEQFLSSESFRPQKR</sequence>
<dbReference type="AlphaFoldDB" id="A0A8J4X8T7"/>
<dbReference type="InterPro" id="IPR031650">
    <property type="entry name" value="CCDC73"/>
</dbReference>
<feature type="compositionally biased region" description="Basic and acidic residues" evidence="2">
    <location>
        <begin position="982"/>
        <end position="998"/>
    </location>
</feature>
<feature type="non-terminal residue" evidence="3">
    <location>
        <position position="1"/>
    </location>
</feature>
<evidence type="ECO:0000313" key="4">
    <source>
        <dbReference type="Proteomes" id="UP000727407"/>
    </source>
</evidence>
<accession>A0A8J4X8T7</accession>